<dbReference type="InterPro" id="IPR011250">
    <property type="entry name" value="OMP/PagP_B-barrel"/>
</dbReference>
<evidence type="ECO:0000256" key="1">
    <source>
        <dbReference type="ARBA" id="ARBA00022729"/>
    </source>
</evidence>
<gene>
    <name evidence="4" type="ORF">LOM8899_01764</name>
</gene>
<dbReference type="SUPFAM" id="SSF56925">
    <property type="entry name" value="OMPA-like"/>
    <property type="match status" value="1"/>
</dbReference>
<dbReference type="RefSeq" id="WP_093991804.1">
    <property type="nucleotide sequence ID" value="NZ_FXZK01000002.1"/>
</dbReference>
<protein>
    <recommendedName>
        <fullName evidence="3">Outer membrane protein beta-barrel domain-containing protein</fullName>
    </recommendedName>
</protein>
<keyword evidence="5" id="KW-1185">Reference proteome</keyword>
<dbReference type="AlphaFoldDB" id="A0A238LD26"/>
<dbReference type="InterPro" id="IPR027385">
    <property type="entry name" value="Beta-barrel_OMP"/>
</dbReference>
<evidence type="ECO:0000259" key="3">
    <source>
        <dbReference type="Pfam" id="PF13505"/>
    </source>
</evidence>
<feature type="domain" description="Outer membrane protein beta-barrel" evidence="3">
    <location>
        <begin position="44"/>
        <end position="208"/>
    </location>
</feature>
<dbReference type="Gene3D" id="2.40.160.20">
    <property type="match status" value="1"/>
</dbReference>
<proteinExistence type="predicted"/>
<evidence type="ECO:0000256" key="2">
    <source>
        <dbReference type="SAM" id="SignalP"/>
    </source>
</evidence>
<feature type="chain" id="PRO_5012737463" description="Outer membrane protein beta-barrel domain-containing protein" evidence="2">
    <location>
        <begin position="30"/>
        <end position="208"/>
    </location>
</feature>
<feature type="signal peptide" evidence="2">
    <location>
        <begin position="1"/>
        <end position="29"/>
    </location>
</feature>
<sequence length="208" mass="21335">MTNARTHKTLRTTALTGAAVALLASPLAAGGLAEPTPEPTIAPVMVTPAPQPVDWTGFYGGASIGYGDVTGSSTIGDEMNGLTYGVHAGYMYDLGAAVLGAELEFMGSEITDDGISLDLDSVARAKLRAGYDAGAFLPYVTGGYAQLSTGGAIDDSGDGYFYGAGVDYRVSDSVLVGAEVLQHEFEDYAGSGIDVSATTFGARVSYQF</sequence>
<dbReference type="Pfam" id="PF13505">
    <property type="entry name" value="OMP_b-brl"/>
    <property type="match status" value="1"/>
</dbReference>
<name>A0A238LD26_9RHOB</name>
<dbReference type="Proteomes" id="UP000201613">
    <property type="component" value="Unassembled WGS sequence"/>
</dbReference>
<keyword evidence="1 2" id="KW-0732">Signal</keyword>
<accession>A0A238LD26</accession>
<dbReference type="OrthoDB" id="268975at2"/>
<reference evidence="4 5" key="1">
    <citation type="submission" date="2017-05" db="EMBL/GenBank/DDBJ databases">
        <authorList>
            <person name="Song R."/>
            <person name="Chenine A.L."/>
            <person name="Ruprecht R.M."/>
        </authorList>
    </citation>
    <scope>NUCLEOTIDE SEQUENCE [LARGE SCALE GENOMIC DNA]</scope>
    <source>
        <strain evidence="4 5">CECT 8899</strain>
    </source>
</reference>
<organism evidence="4 5">
    <name type="scientific">Flavimaricola marinus</name>
    <dbReference type="NCBI Taxonomy" id="1819565"/>
    <lineage>
        <taxon>Bacteria</taxon>
        <taxon>Pseudomonadati</taxon>
        <taxon>Pseudomonadota</taxon>
        <taxon>Alphaproteobacteria</taxon>
        <taxon>Rhodobacterales</taxon>
        <taxon>Paracoccaceae</taxon>
        <taxon>Flavimaricola</taxon>
    </lineage>
</organism>
<evidence type="ECO:0000313" key="5">
    <source>
        <dbReference type="Proteomes" id="UP000201613"/>
    </source>
</evidence>
<evidence type="ECO:0000313" key="4">
    <source>
        <dbReference type="EMBL" id="SMY07627.1"/>
    </source>
</evidence>
<dbReference type="EMBL" id="FXZK01000002">
    <property type="protein sequence ID" value="SMY07627.1"/>
    <property type="molecule type" value="Genomic_DNA"/>
</dbReference>